<keyword evidence="2" id="KW-0159">Chromosome partition</keyword>
<dbReference type="Pfam" id="PF21581">
    <property type="entry name" value="SCD"/>
    <property type="match status" value="1"/>
</dbReference>
<dbReference type="InterPro" id="IPR013721">
    <property type="entry name" value="STAG"/>
</dbReference>
<dbReference type="GO" id="GO:0007062">
    <property type="term" value="P:sister chromatid cohesion"/>
    <property type="evidence" value="ECO:0007669"/>
    <property type="project" value="UniProtKB-UniRule"/>
</dbReference>
<comment type="similarity">
    <text evidence="1 2">Belongs to the SCC3 family.</text>
</comment>
<dbReference type="GO" id="GO:0000775">
    <property type="term" value="C:chromosome, centromeric region"/>
    <property type="evidence" value="ECO:0007669"/>
    <property type="project" value="UniProtKB-SubCell"/>
</dbReference>
<feature type="coiled-coil region" evidence="3">
    <location>
        <begin position="309"/>
        <end position="366"/>
    </location>
</feature>
<dbReference type="GO" id="GO:0005634">
    <property type="term" value="C:nucleus"/>
    <property type="evidence" value="ECO:0007669"/>
    <property type="project" value="UniProtKB-SubCell"/>
</dbReference>
<comment type="subcellular location">
    <subcellularLocation>
        <location evidence="2">Nucleus</location>
    </subcellularLocation>
    <subcellularLocation>
        <location evidence="2">Chromosome</location>
    </subcellularLocation>
    <subcellularLocation>
        <location evidence="2">Chromosome</location>
        <location evidence="2">Centromere</location>
    </subcellularLocation>
</comment>
<keyword evidence="3" id="KW-0175">Coiled coil</keyword>
<keyword evidence="2" id="KW-0132">Cell division</keyword>
<evidence type="ECO:0000256" key="1">
    <source>
        <dbReference type="ARBA" id="ARBA00005486"/>
    </source>
</evidence>
<dbReference type="PANTHER" id="PTHR11199:SF3">
    <property type="entry name" value="COHESIN SUBUNIT SA-2"/>
    <property type="match status" value="1"/>
</dbReference>
<evidence type="ECO:0000259" key="5">
    <source>
        <dbReference type="PROSITE" id="PS51425"/>
    </source>
</evidence>
<accession>A0A437CMM9</accession>
<dbReference type="GO" id="GO:0051301">
    <property type="term" value="P:cell division"/>
    <property type="evidence" value="ECO:0007669"/>
    <property type="project" value="UniProtKB-UniRule"/>
</dbReference>
<dbReference type="Pfam" id="PF08514">
    <property type="entry name" value="STAG"/>
    <property type="match status" value="1"/>
</dbReference>
<dbReference type="Pfam" id="PF24571">
    <property type="entry name" value="HEAT_SCC3-SA"/>
    <property type="match status" value="1"/>
</dbReference>
<reference evidence="6 7" key="2">
    <citation type="submission" date="2019-01" db="EMBL/GenBank/DDBJ databases">
        <title>A chromosome length genome reference of the Java medaka (oryzias javanicus).</title>
        <authorList>
            <person name="Herpin A."/>
            <person name="Takehana Y."/>
            <person name="Naruse K."/>
            <person name="Ansai S."/>
            <person name="Kawaguchi M."/>
        </authorList>
    </citation>
    <scope>NUCLEOTIDE SEQUENCE [LARGE SCALE GENOMIC DNA]</scope>
    <source>
        <strain evidence="6">RS831</strain>
        <tissue evidence="6">Whole body</tissue>
    </source>
</reference>
<name>A0A437CMM9_ORYJA</name>
<evidence type="ECO:0000313" key="7">
    <source>
        <dbReference type="Proteomes" id="UP000283210"/>
    </source>
</evidence>
<keyword evidence="2" id="KW-0131">Cell cycle</keyword>
<comment type="function">
    <text evidence="2">Component of cohesin complex, a complex required for the cohesion of sister chromatids after DNA replication. The cohesin complex apparently forms a large proteinaceous ring within which sister chromatids can be trapped. At anaphase, the complex is cleaved and dissociates from chromatin, allowing sister chromatids to segregate.</text>
</comment>
<proteinExistence type="inferred from homology"/>
<keyword evidence="2" id="KW-0158">Chromosome</keyword>
<feature type="domain" description="SCD" evidence="5">
    <location>
        <begin position="368"/>
        <end position="453"/>
    </location>
</feature>
<sequence length="1354" mass="154907">MWSFKSCGGNKGKGFLQCALPPTGTDEKNPLRKIGNVCFWVIFLLRLAIKTRLAGRIHCRLRPRAVPPLVLENVEEMIAAEDLHAEFQFPQEADSQFSSDADFEDFDGRNAKTGKGMQTSRRGKKMGGDKSKGGGAGRAPGVGWVNGHHKENGTEMMTLFEMVKMGKSATQAVVDDWIEAYKQDKDSALLDLINFFIQCSGCKGAVSREMFRHMQNSEIIRKMTEEFDEDSGDYPLTLSGPQWKKFRINFCDFIAVLVRQCQYSIIYDEYMMDTVISLLTGLSDSQVRAFRHTSTLAAMKLMTALVNVALNLSINMDNTQRQYEAERNKVIANRANDRLELLLQKRKELQENQDEIENMMNAIFKAVFVHRYRDAIAEIRAICIEEIGVWMKLYSDAFLNDSYLKYVGWTMHDKQGEVRLKCLTALQGLFYSRELGSRLELFTSRFKDRIVSMTLDKEYDVAVQAIKLLTLVLQSSDEILTAEDCESVYHLVYSAHRPIAVSAGDFLFKKLFSHRGPGEEGLPRRGRQSLNGSLIKTTIFFFLESELHEHGAYLVDSLWDCASELLKDWETMISLLLDEPMPGEEALNDRQETALVEIMLCAIRQACECHPPVGRGTGKRVLSAKEKKMQLDDRTRITEMFAVALPLLLAKYCVDIDKVTNLLQIPKYFDLDIYTTGRLEKHLDALLRQICEVLDKHTDSDVLEACSTTYHYLCNEEFTIFNRVDIARSQLLDELLDKFNRLLEDFLQEGEEPDEDDAYQVLSTLKKISAFHNAHDLSKWDLFTSNYRLLNTGLQNGDMPEQIVIHAMQCTHYIILWHLAKVSDGSSVKGDTMTLRKQMRAFCLMCQRYISSINTAVKEQAFTILCDLLLIFSHQIISSGREHLESLIYTPDSSLQAELLNFILDHVFIDQEDDNNSTDGQQDDEASKIEALHKRRNLLAAYCKLIIYNVVEINTGADIFKQYTKYYNDYGDIIKETMSKTRQIDKFQYAKTLILSLQKLFNDMSSEFGFTFDRSSSAFCGIKELARRFSLTFGLDQLKTREAIAMLHKDGIEFAFKVPSPQGEGGTPLNLPFLDILCEFSSKLIRQDKRTVHTYLERFMTFQMALQREDCWLPLISYRNSLQAGGDDDTMSVISGISSRGSTVRSKKSKPAAASKRKLPEEVSLPAEENSCNSSDAVWMNREQDISTPMMMHSPHLTSTVLRDPKRMRQEESCTAAFFMPTEQHHQQPATPQQQPLHQHQATIDYNTQVTWMLAQRQQAEARQHQERVNMHYAKMRNHMQQAIRRGPGLMEEDEEPIVEDVMMSSEDINEGIDFDTMDIDLPASKNRRERTELKPDYFDPSSIMDDSVLNVLM</sequence>
<dbReference type="GO" id="GO:0008278">
    <property type="term" value="C:cohesin complex"/>
    <property type="evidence" value="ECO:0007669"/>
    <property type="project" value="UniProtKB-UniRule"/>
</dbReference>
<dbReference type="GO" id="GO:0000785">
    <property type="term" value="C:chromatin"/>
    <property type="evidence" value="ECO:0007669"/>
    <property type="project" value="UniProtKB-UniRule"/>
</dbReference>
<dbReference type="Proteomes" id="UP000283210">
    <property type="component" value="Chromosome 14"/>
</dbReference>
<dbReference type="GO" id="GO:0007059">
    <property type="term" value="P:chromosome segregation"/>
    <property type="evidence" value="ECO:0007669"/>
    <property type="project" value="UniProtKB-KW"/>
</dbReference>
<dbReference type="InterPro" id="IPR039662">
    <property type="entry name" value="Cohesin_Scc3/SA"/>
</dbReference>
<comment type="subunit">
    <text evidence="2">Part of the cohesin complex which is composed of a heterodimer between a SMC1 protein (SMC1A or SMC1B) and SMC3, which are attached via their hinge domain, and RAD21 which link them at their heads, and one STAG protein.</text>
</comment>
<dbReference type="InterPro" id="IPR020839">
    <property type="entry name" value="SCD"/>
</dbReference>
<feature type="region of interest" description="Disordered" evidence="4">
    <location>
        <begin position="1137"/>
        <end position="1168"/>
    </location>
</feature>
<dbReference type="GO" id="GO:0003682">
    <property type="term" value="F:chromatin binding"/>
    <property type="evidence" value="ECO:0007669"/>
    <property type="project" value="TreeGrafter"/>
</dbReference>
<keyword evidence="7" id="KW-1185">Reference proteome</keyword>
<dbReference type="PANTHER" id="PTHR11199">
    <property type="entry name" value="STROMAL ANTIGEN"/>
    <property type="match status" value="1"/>
</dbReference>
<dbReference type="InterPro" id="IPR056396">
    <property type="entry name" value="HEAT_SCC3-SA"/>
</dbReference>
<feature type="region of interest" description="Disordered" evidence="4">
    <location>
        <begin position="108"/>
        <end position="148"/>
    </location>
</feature>
<dbReference type="PROSITE" id="PS51425">
    <property type="entry name" value="SCD"/>
    <property type="match status" value="1"/>
</dbReference>
<dbReference type="EMBL" id="CM012450">
    <property type="protein sequence ID" value="RVE63663.1"/>
    <property type="molecule type" value="Genomic_DNA"/>
</dbReference>
<organism evidence="6 7">
    <name type="scientific">Oryzias javanicus</name>
    <name type="common">Javanese ricefish</name>
    <name type="synonym">Aplocheilus javanicus</name>
    <dbReference type="NCBI Taxonomy" id="123683"/>
    <lineage>
        <taxon>Eukaryota</taxon>
        <taxon>Metazoa</taxon>
        <taxon>Chordata</taxon>
        <taxon>Craniata</taxon>
        <taxon>Vertebrata</taxon>
        <taxon>Euteleostomi</taxon>
        <taxon>Actinopterygii</taxon>
        <taxon>Neopterygii</taxon>
        <taxon>Teleostei</taxon>
        <taxon>Neoteleostei</taxon>
        <taxon>Acanthomorphata</taxon>
        <taxon>Ovalentaria</taxon>
        <taxon>Atherinomorphae</taxon>
        <taxon>Beloniformes</taxon>
        <taxon>Adrianichthyidae</taxon>
        <taxon>Oryziinae</taxon>
        <taxon>Oryzias</taxon>
    </lineage>
</organism>
<evidence type="ECO:0000256" key="2">
    <source>
        <dbReference type="RuleBase" id="RU369063"/>
    </source>
</evidence>
<gene>
    <name evidence="6" type="ORF">OJAV_G00138670</name>
</gene>
<evidence type="ECO:0000313" key="6">
    <source>
        <dbReference type="EMBL" id="RVE63663.1"/>
    </source>
</evidence>
<keyword evidence="2" id="KW-0539">Nucleus</keyword>
<protein>
    <recommendedName>
        <fullName evidence="2">Cohesin subunit SA</fullName>
    </recommendedName>
    <alternativeName>
        <fullName evidence="2">SCC3 homolog</fullName>
    </alternativeName>
    <alternativeName>
        <fullName evidence="2">Stromal antigen</fullName>
    </alternativeName>
</protein>
<reference evidence="6 7" key="1">
    <citation type="submission" date="2018-11" db="EMBL/GenBank/DDBJ databases">
        <authorList>
            <person name="Lopez-Roques C."/>
            <person name="Donnadieu C."/>
            <person name="Bouchez O."/>
            <person name="Klopp C."/>
            <person name="Cabau C."/>
            <person name="Zahm M."/>
        </authorList>
    </citation>
    <scope>NUCLEOTIDE SEQUENCE [LARGE SCALE GENOMIC DNA]</scope>
    <source>
        <strain evidence="6">RS831</strain>
        <tissue evidence="6">Whole body</tissue>
    </source>
</reference>
<evidence type="ECO:0000256" key="4">
    <source>
        <dbReference type="SAM" id="MobiDB-lite"/>
    </source>
</evidence>
<dbReference type="SUPFAM" id="SSF48371">
    <property type="entry name" value="ARM repeat"/>
    <property type="match status" value="1"/>
</dbReference>
<dbReference type="InterPro" id="IPR016024">
    <property type="entry name" value="ARM-type_fold"/>
</dbReference>
<evidence type="ECO:0000256" key="3">
    <source>
        <dbReference type="SAM" id="Coils"/>
    </source>
</evidence>
<dbReference type="OrthoDB" id="498590at2759"/>